<protein>
    <submittedName>
        <fullName evidence="1">Uncharacterized protein</fullName>
    </submittedName>
</protein>
<organism evidence="1 2">
    <name type="scientific">Marinithermus hydrothermalis (strain DSM 14884 / JCM 11576 / T1)</name>
    <dbReference type="NCBI Taxonomy" id="869210"/>
    <lineage>
        <taxon>Bacteria</taxon>
        <taxon>Thermotogati</taxon>
        <taxon>Deinococcota</taxon>
        <taxon>Deinococci</taxon>
        <taxon>Thermales</taxon>
        <taxon>Thermaceae</taxon>
        <taxon>Marinithermus</taxon>
    </lineage>
</organism>
<evidence type="ECO:0000313" key="1">
    <source>
        <dbReference type="EMBL" id="AEB11728.1"/>
    </source>
</evidence>
<dbReference type="EMBL" id="CP002630">
    <property type="protein sequence ID" value="AEB11728.1"/>
    <property type="molecule type" value="Genomic_DNA"/>
</dbReference>
<accession>F2NLA9</accession>
<dbReference type="AlphaFoldDB" id="F2NLA9"/>
<name>F2NLA9_MARHT</name>
<gene>
    <name evidence="1" type="ordered locus">Marky_0985</name>
</gene>
<proteinExistence type="predicted"/>
<dbReference type="KEGG" id="mhd:Marky_0985"/>
<dbReference type="STRING" id="869210.Marky_0985"/>
<dbReference type="Proteomes" id="UP000007030">
    <property type="component" value="Chromosome"/>
</dbReference>
<reference evidence="1 2" key="1">
    <citation type="journal article" date="2012" name="Stand. Genomic Sci.">
        <title>Complete genome sequence of the aerobic, heterotroph Marinithermus hydrothermalis type strain (T1(T)) from a deep-sea hydrothermal vent chimney.</title>
        <authorList>
            <person name="Copeland A."/>
            <person name="Gu W."/>
            <person name="Yasawong M."/>
            <person name="Lapidus A."/>
            <person name="Lucas S."/>
            <person name="Deshpande S."/>
            <person name="Pagani I."/>
            <person name="Tapia R."/>
            <person name="Cheng J.F."/>
            <person name="Goodwin L.A."/>
            <person name="Pitluck S."/>
            <person name="Liolios K."/>
            <person name="Ivanova N."/>
            <person name="Mavromatis K."/>
            <person name="Mikhailova N."/>
            <person name="Pati A."/>
            <person name="Chen A."/>
            <person name="Palaniappan K."/>
            <person name="Land M."/>
            <person name="Pan C."/>
            <person name="Brambilla E.M."/>
            <person name="Rohde M."/>
            <person name="Tindall B.J."/>
            <person name="Sikorski J."/>
            <person name="Goker M."/>
            <person name="Detter J.C."/>
            <person name="Bristow J."/>
            <person name="Eisen J.A."/>
            <person name="Markowitz V."/>
            <person name="Hugenholtz P."/>
            <person name="Kyrpides N.C."/>
            <person name="Klenk H.P."/>
            <person name="Woyke T."/>
        </authorList>
    </citation>
    <scope>NUCLEOTIDE SEQUENCE [LARGE SCALE GENOMIC DNA]</scope>
    <source>
        <strain evidence="2">DSM 14884 / JCM 11576 / T1</strain>
    </source>
</reference>
<evidence type="ECO:0000313" key="2">
    <source>
        <dbReference type="Proteomes" id="UP000007030"/>
    </source>
</evidence>
<keyword evidence="2" id="KW-1185">Reference proteome</keyword>
<sequence>MSEPIPRAMASLVFWKGIPVVPSERPALGMPLRFVRLG</sequence>
<dbReference type="HOGENOM" id="CLU_3329852_0_0_0"/>